<dbReference type="AlphaFoldDB" id="A0A5C6C0Z3"/>
<dbReference type="SUPFAM" id="SSF51556">
    <property type="entry name" value="Metallo-dependent hydrolases"/>
    <property type="match status" value="1"/>
</dbReference>
<dbReference type="PANTHER" id="PTHR10443:SF12">
    <property type="entry name" value="DIPEPTIDASE"/>
    <property type="match status" value="1"/>
</dbReference>
<dbReference type="InterPro" id="IPR008257">
    <property type="entry name" value="Pept_M19"/>
</dbReference>
<dbReference type="OrthoDB" id="9804920at2"/>
<accession>A0A5C6C0Z3</accession>
<evidence type="ECO:0000313" key="2">
    <source>
        <dbReference type="Proteomes" id="UP000316304"/>
    </source>
</evidence>
<dbReference type="InterPro" id="IPR032466">
    <property type="entry name" value="Metal_Hydrolase"/>
</dbReference>
<dbReference type="GO" id="GO:0070573">
    <property type="term" value="F:metallodipeptidase activity"/>
    <property type="evidence" value="ECO:0007669"/>
    <property type="project" value="InterPro"/>
</dbReference>
<sequence length="440" mass="48387">MFHRRQFIASVAGASALSLSPGRLFAEANTTRDPMGDLTTRLNPKIEKSREVALGILKPSAAELERGLKLHSESIVFDSYGFGPRAAIDGDAMAAAVADGASAVELKDLHEEMTMTRFATDPVQEQEFRDAWRASGVTCVFNNAGEEGQDPLRLIKRLARHTYTTDLMKGFVFKAATPRDVETAKQQGQHCFYLTGNGVPLAQQWLSVEEELRYLRVFYQLGIRMMHLTYQRRNMIGDGCGEKTDAGLSDFGHRAIAEMNRIGIIPDCAHSGWKTSLEAAQTSSRPMVASHSTCAAVHNHFRSKPDNVIKAIVESGGFIGICCIPRYLGGSGDISALLDHIDYAIKKFGPDSVAIGTDVAYMSQLSGVEQAKVPKRSKQRATFQTLWPKDNFKTTGQMNESIAWTNWPLFTVGLVQRGHSDDVIRKVIGGNVMRVIDASM</sequence>
<dbReference type="Pfam" id="PF01244">
    <property type="entry name" value="Peptidase_M19"/>
    <property type="match status" value="1"/>
</dbReference>
<keyword evidence="2" id="KW-1185">Reference proteome</keyword>
<name>A0A5C6C0Z3_9BACT</name>
<evidence type="ECO:0000313" key="1">
    <source>
        <dbReference type="EMBL" id="TWU17301.1"/>
    </source>
</evidence>
<reference evidence="1 2" key="1">
    <citation type="submission" date="2019-02" db="EMBL/GenBank/DDBJ databases">
        <title>Deep-cultivation of Planctomycetes and their phenomic and genomic characterization uncovers novel biology.</title>
        <authorList>
            <person name="Wiegand S."/>
            <person name="Jogler M."/>
            <person name="Boedeker C."/>
            <person name="Pinto D."/>
            <person name="Vollmers J."/>
            <person name="Rivas-Marin E."/>
            <person name="Kohn T."/>
            <person name="Peeters S.H."/>
            <person name="Heuer A."/>
            <person name="Rast P."/>
            <person name="Oberbeckmann S."/>
            <person name="Bunk B."/>
            <person name="Jeske O."/>
            <person name="Meyerdierks A."/>
            <person name="Storesund J.E."/>
            <person name="Kallscheuer N."/>
            <person name="Luecker S."/>
            <person name="Lage O.M."/>
            <person name="Pohl T."/>
            <person name="Merkel B.J."/>
            <person name="Hornburger P."/>
            <person name="Mueller R.-W."/>
            <person name="Bruemmer F."/>
            <person name="Labrenz M."/>
            <person name="Spormann A.M."/>
            <person name="Op Den Camp H."/>
            <person name="Overmann J."/>
            <person name="Amann R."/>
            <person name="Jetten M.S.M."/>
            <person name="Mascher T."/>
            <person name="Medema M.H."/>
            <person name="Devos D.P."/>
            <person name="Kaster A.-K."/>
            <person name="Ovreas L."/>
            <person name="Rohde M."/>
            <person name="Galperin M.Y."/>
            <person name="Jogler C."/>
        </authorList>
    </citation>
    <scope>NUCLEOTIDE SEQUENCE [LARGE SCALE GENOMIC DNA]</scope>
    <source>
        <strain evidence="1 2">Pla52o</strain>
    </source>
</reference>
<dbReference type="Proteomes" id="UP000316304">
    <property type="component" value="Unassembled WGS sequence"/>
</dbReference>
<comment type="caution">
    <text evidence="1">The sequence shown here is derived from an EMBL/GenBank/DDBJ whole genome shotgun (WGS) entry which is preliminary data.</text>
</comment>
<gene>
    <name evidence="1" type="ORF">Pla52o_53070</name>
</gene>
<dbReference type="RefSeq" id="WP_146597233.1">
    <property type="nucleotide sequence ID" value="NZ_SJPT01000013.1"/>
</dbReference>
<protein>
    <submittedName>
        <fullName evidence="1">Membrane dipeptidase (Peptidase family M19)</fullName>
    </submittedName>
</protein>
<dbReference type="PANTHER" id="PTHR10443">
    <property type="entry name" value="MICROSOMAL DIPEPTIDASE"/>
    <property type="match status" value="1"/>
</dbReference>
<dbReference type="GO" id="GO:0006508">
    <property type="term" value="P:proteolysis"/>
    <property type="evidence" value="ECO:0007669"/>
    <property type="project" value="InterPro"/>
</dbReference>
<dbReference type="EMBL" id="SJPT01000013">
    <property type="protein sequence ID" value="TWU17301.1"/>
    <property type="molecule type" value="Genomic_DNA"/>
</dbReference>
<dbReference type="PROSITE" id="PS51365">
    <property type="entry name" value="RENAL_DIPEPTIDASE_2"/>
    <property type="match status" value="1"/>
</dbReference>
<proteinExistence type="predicted"/>
<dbReference type="Gene3D" id="3.20.20.140">
    <property type="entry name" value="Metal-dependent hydrolases"/>
    <property type="match status" value="1"/>
</dbReference>
<organism evidence="1 2">
    <name type="scientific">Novipirellula galeiformis</name>
    <dbReference type="NCBI Taxonomy" id="2528004"/>
    <lineage>
        <taxon>Bacteria</taxon>
        <taxon>Pseudomonadati</taxon>
        <taxon>Planctomycetota</taxon>
        <taxon>Planctomycetia</taxon>
        <taxon>Pirellulales</taxon>
        <taxon>Pirellulaceae</taxon>
        <taxon>Novipirellula</taxon>
    </lineage>
</organism>